<dbReference type="RefSeq" id="WP_090886653.1">
    <property type="nucleotide sequence ID" value="NZ_FOGG01000025.1"/>
</dbReference>
<gene>
    <name evidence="2" type="ORF">SAMN04488023_12524</name>
</gene>
<accession>A0A1H9TWR6</accession>
<evidence type="ECO:0000313" key="3">
    <source>
        <dbReference type="Proteomes" id="UP000199572"/>
    </source>
</evidence>
<keyword evidence="1" id="KW-0812">Transmembrane</keyword>
<proteinExistence type="predicted"/>
<feature type="transmembrane region" description="Helical" evidence="1">
    <location>
        <begin position="80"/>
        <end position="100"/>
    </location>
</feature>
<feature type="transmembrane region" description="Helical" evidence="1">
    <location>
        <begin position="7"/>
        <end position="26"/>
    </location>
</feature>
<organism evidence="2 3">
    <name type="scientific">Pedobacter rhizosphaerae</name>
    <dbReference type="NCBI Taxonomy" id="390241"/>
    <lineage>
        <taxon>Bacteria</taxon>
        <taxon>Pseudomonadati</taxon>
        <taxon>Bacteroidota</taxon>
        <taxon>Sphingobacteriia</taxon>
        <taxon>Sphingobacteriales</taxon>
        <taxon>Sphingobacteriaceae</taxon>
        <taxon>Pedobacter</taxon>
    </lineage>
</organism>
<feature type="transmembrane region" description="Helical" evidence="1">
    <location>
        <begin position="54"/>
        <end position="73"/>
    </location>
</feature>
<dbReference type="OrthoDB" id="771409at2"/>
<protein>
    <submittedName>
        <fullName evidence="2">Uncharacterized protein</fullName>
    </submittedName>
</protein>
<evidence type="ECO:0000313" key="2">
    <source>
        <dbReference type="EMBL" id="SES01559.1"/>
    </source>
</evidence>
<reference evidence="2 3" key="1">
    <citation type="submission" date="2016-10" db="EMBL/GenBank/DDBJ databases">
        <authorList>
            <person name="de Groot N.N."/>
        </authorList>
    </citation>
    <scope>NUCLEOTIDE SEQUENCE [LARGE SCALE GENOMIC DNA]</scope>
    <source>
        <strain evidence="2 3">DSM 18610</strain>
    </source>
</reference>
<dbReference type="EMBL" id="FOGG01000025">
    <property type="protein sequence ID" value="SES01559.1"/>
    <property type="molecule type" value="Genomic_DNA"/>
</dbReference>
<dbReference type="Proteomes" id="UP000199572">
    <property type="component" value="Unassembled WGS sequence"/>
</dbReference>
<name>A0A1H9TWR6_9SPHI</name>
<keyword evidence="3" id="KW-1185">Reference proteome</keyword>
<dbReference type="AlphaFoldDB" id="A0A1H9TWR6"/>
<keyword evidence="1" id="KW-0472">Membrane</keyword>
<keyword evidence="1" id="KW-1133">Transmembrane helix</keyword>
<evidence type="ECO:0000256" key="1">
    <source>
        <dbReference type="SAM" id="Phobius"/>
    </source>
</evidence>
<sequence>MKIPITKFVSATVLLAIFVVNMIWWFRVTDRYSSFEDSRTAYLSAFPTFLQHPLLLTIIAFIVLMISGTLFLQTRKVKQLKILSIVGYCISFSFAFWQLFSLM</sequence>